<comment type="subcellular location">
    <subcellularLocation>
        <location evidence="1">Cell membrane</location>
        <topology evidence="1">Single-pass membrane protein</topology>
    </subcellularLocation>
</comment>
<keyword evidence="8" id="KW-0732">Signal</keyword>
<feature type="chain" id="PRO_5045098894" evidence="8">
    <location>
        <begin position="31"/>
        <end position="166"/>
    </location>
</feature>
<reference evidence="9 10" key="1">
    <citation type="submission" date="2024-05" db="EMBL/GenBank/DDBJ databases">
        <authorList>
            <person name="Haq I."/>
            <person name="Ullah Z."/>
            <person name="Ahmad R."/>
            <person name="Li M."/>
            <person name="Tong Y."/>
        </authorList>
    </citation>
    <scope>NUCLEOTIDE SEQUENCE [LARGE SCALE GENOMIC DNA]</scope>
    <source>
        <strain evidence="9 10">16A2E</strain>
    </source>
</reference>
<proteinExistence type="inferred from homology"/>
<feature type="signal peptide" evidence="8">
    <location>
        <begin position="1"/>
        <end position="30"/>
    </location>
</feature>
<evidence type="ECO:0000256" key="8">
    <source>
        <dbReference type="SAM" id="SignalP"/>
    </source>
</evidence>
<dbReference type="Pfam" id="PF10661">
    <property type="entry name" value="EssA"/>
    <property type="match status" value="1"/>
</dbReference>
<organism evidence="9 10">
    <name type="scientific">Ornithinibacillus xuwenensis</name>
    <dbReference type="NCBI Taxonomy" id="3144668"/>
    <lineage>
        <taxon>Bacteria</taxon>
        <taxon>Bacillati</taxon>
        <taxon>Bacillota</taxon>
        <taxon>Bacilli</taxon>
        <taxon>Bacillales</taxon>
        <taxon>Bacillaceae</taxon>
        <taxon>Ornithinibacillus</taxon>
    </lineage>
</organism>
<evidence type="ECO:0000256" key="6">
    <source>
        <dbReference type="ARBA" id="ARBA00023136"/>
    </source>
</evidence>
<evidence type="ECO:0000313" key="10">
    <source>
        <dbReference type="Proteomes" id="UP001444625"/>
    </source>
</evidence>
<dbReference type="Proteomes" id="UP001444625">
    <property type="component" value="Unassembled WGS sequence"/>
</dbReference>
<dbReference type="RefSeq" id="WP_345826491.1">
    <property type="nucleotide sequence ID" value="NZ_JBDIML010000009.1"/>
</dbReference>
<evidence type="ECO:0000313" key="9">
    <source>
        <dbReference type="EMBL" id="MEN2768992.1"/>
    </source>
</evidence>
<dbReference type="EMBL" id="JBDIML010000009">
    <property type="protein sequence ID" value="MEN2768992.1"/>
    <property type="molecule type" value="Genomic_DNA"/>
</dbReference>
<dbReference type="InterPro" id="IPR034026">
    <property type="entry name" value="EssA"/>
</dbReference>
<protein>
    <submittedName>
        <fullName evidence="9">Type VII secretion protein EssA</fullName>
    </submittedName>
</protein>
<evidence type="ECO:0000256" key="4">
    <source>
        <dbReference type="ARBA" id="ARBA00022692"/>
    </source>
</evidence>
<dbReference type="InterPro" id="IPR018920">
    <property type="entry name" value="EssA/YueC"/>
</dbReference>
<accession>A0ABU9XL42</accession>
<comment type="similarity">
    <text evidence="2">Belongs to the EssA family.</text>
</comment>
<sequence>MKVQLKLVKRVLLCSSILLILGGNAHLVSAESSSNDRGNLEFKIDRIEKGNETDKEIRETELEKVFPTLFTEEIESNIQAKQIEEEQSLEELEQSLFSMETESYETLEDIKQTLFTEEYSASASTTVQEQEDRKQSGWGTPIIAVFIGFALLLCGGVYVLMRKLLD</sequence>
<evidence type="ECO:0000256" key="7">
    <source>
        <dbReference type="SAM" id="Phobius"/>
    </source>
</evidence>
<evidence type="ECO:0000256" key="3">
    <source>
        <dbReference type="ARBA" id="ARBA00022475"/>
    </source>
</evidence>
<evidence type="ECO:0000256" key="5">
    <source>
        <dbReference type="ARBA" id="ARBA00022989"/>
    </source>
</evidence>
<name>A0ABU9XL42_9BACI</name>
<keyword evidence="4 7" id="KW-0812">Transmembrane</keyword>
<comment type="caution">
    <text evidence="9">The sequence shown here is derived from an EMBL/GenBank/DDBJ whole genome shotgun (WGS) entry which is preliminary data.</text>
</comment>
<keyword evidence="3" id="KW-1003">Cell membrane</keyword>
<gene>
    <name evidence="9" type="primary">essA</name>
    <name evidence="9" type="ORF">ABC228_17605</name>
</gene>
<feature type="transmembrane region" description="Helical" evidence="7">
    <location>
        <begin position="138"/>
        <end position="161"/>
    </location>
</feature>
<keyword evidence="6 7" id="KW-0472">Membrane</keyword>
<keyword evidence="5 7" id="KW-1133">Transmembrane helix</keyword>
<dbReference type="NCBIfam" id="TIGR03927">
    <property type="entry name" value="T7SS_EssA_Firm"/>
    <property type="match status" value="1"/>
</dbReference>
<keyword evidence="10" id="KW-1185">Reference proteome</keyword>
<evidence type="ECO:0000256" key="1">
    <source>
        <dbReference type="ARBA" id="ARBA00004162"/>
    </source>
</evidence>
<evidence type="ECO:0000256" key="2">
    <source>
        <dbReference type="ARBA" id="ARBA00008570"/>
    </source>
</evidence>